<dbReference type="Pfam" id="PF05988">
    <property type="entry name" value="DUF899"/>
    <property type="match status" value="1"/>
</dbReference>
<sequence length="235" mass="27001">MSNGANDLRTPEARPAVVDRSTWATEITKLVEREKRHTREGDAIAAARRRLPMTTVGPVTVVGEDGPVPFVDVFEGRRILIAYTFMWNRGRPFTEQCMGCTFSMSQLPNQTYFSQRDVTVAVLSEGPWQEIEDYRKHMGWTHPWYSTSTCLDNPAVAGEQFLRSYLRIESDVYVTYQSTARGTEVMDPVLGLLDRTVLGRQETWEDSPLGWPQTRAGQWWLRDGRPAAQWERQQR</sequence>
<dbReference type="Proteomes" id="UP000234342">
    <property type="component" value="Unassembled WGS sequence"/>
</dbReference>
<proteinExistence type="predicted"/>
<dbReference type="EMBL" id="FXZE01000014">
    <property type="protein sequence ID" value="SMX95818.1"/>
    <property type="molecule type" value="Genomic_DNA"/>
</dbReference>
<gene>
    <name evidence="1" type="ORF">BANT10_02790</name>
</gene>
<organism evidence="1 2">
    <name type="scientific">Brevibacterium antiquum</name>
    <dbReference type="NCBI Taxonomy" id="234835"/>
    <lineage>
        <taxon>Bacteria</taxon>
        <taxon>Bacillati</taxon>
        <taxon>Actinomycetota</taxon>
        <taxon>Actinomycetes</taxon>
        <taxon>Micrococcales</taxon>
        <taxon>Brevibacteriaceae</taxon>
        <taxon>Brevibacterium</taxon>
    </lineage>
</organism>
<dbReference type="InterPro" id="IPR010296">
    <property type="entry name" value="DUF899_thioredox"/>
</dbReference>
<accession>A0A2H1K8D2</accession>
<dbReference type="AlphaFoldDB" id="A0A2H1K8D2"/>
<name>A0A2H1K8D2_9MICO</name>
<reference evidence="2" key="1">
    <citation type="submission" date="2017-03" db="EMBL/GenBank/DDBJ databases">
        <authorList>
            <person name="Monnet C."/>
        </authorList>
    </citation>
    <scope>NUCLEOTIDE SEQUENCE [LARGE SCALE GENOMIC DNA]</scope>
    <source>
        <strain evidence="2">P10</strain>
    </source>
</reference>
<dbReference type="RefSeq" id="WP_101644102.1">
    <property type="nucleotide sequence ID" value="NZ_FXZE01000014.1"/>
</dbReference>
<protein>
    <submittedName>
        <fullName evidence="1">Predicted dithiol-disulfide oxidoreductase, DUF899 family</fullName>
    </submittedName>
</protein>
<evidence type="ECO:0000313" key="1">
    <source>
        <dbReference type="EMBL" id="SMX95818.1"/>
    </source>
</evidence>
<evidence type="ECO:0000313" key="2">
    <source>
        <dbReference type="Proteomes" id="UP000234342"/>
    </source>
</evidence>
<keyword evidence="2" id="KW-1185">Reference proteome</keyword>